<organism evidence="1 2">
    <name type="scientific">Halobaculum gomorrense</name>
    <dbReference type="NCBI Taxonomy" id="43928"/>
    <lineage>
        <taxon>Archaea</taxon>
        <taxon>Methanobacteriati</taxon>
        <taxon>Methanobacteriota</taxon>
        <taxon>Stenosarchaea group</taxon>
        <taxon>Halobacteria</taxon>
        <taxon>Halobacteriales</taxon>
        <taxon>Haloferacaceae</taxon>
        <taxon>Halobaculum</taxon>
    </lineage>
</organism>
<evidence type="ECO:0000313" key="1">
    <source>
        <dbReference type="EMBL" id="SHG78437.1"/>
    </source>
</evidence>
<gene>
    <name evidence="1" type="ORF">SAMN05443636_1065</name>
</gene>
<dbReference type="STRING" id="43928.SAMN05443636_1065"/>
<dbReference type="RefSeq" id="WP_073307345.1">
    <property type="nucleotide sequence ID" value="NZ_FQWV01000002.1"/>
</dbReference>
<proteinExistence type="predicted"/>
<protein>
    <submittedName>
        <fullName evidence="1">Uncharacterized protein</fullName>
    </submittedName>
</protein>
<dbReference type="EMBL" id="FQWV01000002">
    <property type="protein sequence ID" value="SHG78437.1"/>
    <property type="molecule type" value="Genomic_DNA"/>
</dbReference>
<accession>A0A1M5MML6</accession>
<dbReference type="Proteomes" id="UP000184357">
    <property type="component" value="Unassembled WGS sequence"/>
</dbReference>
<name>A0A1M5MML6_9EURY</name>
<sequence>MTEAVGALGDPVSDDGHHALQWLGDGEEQSHRSFAAALDGLRAQQRHLQRSLEAGFASRREVLEWSHAVDVVAAGQTPDEWHFELLTDRWEVACLLEDDDARAAVSADVPDARGRRSVRQRVRSRVLTPSYQRALSTLRERVGENTDEEGVQNATTMRWVGARPRLHQRAVEQHRALRTALSDGRITGYAAVADWAEEIVHVTEGHVDDEFAARATARSGDWYHALVNGPSVRLEWLLAQEVLPAMNDLLATVATDANERAMDTVRVREEPPSG</sequence>
<reference evidence="1 2" key="1">
    <citation type="submission" date="2016-11" db="EMBL/GenBank/DDBJ databases">
        <authorList>
            <person name="Jaros S."/>
            <person name="Januszkiewicz K."/>
            <person name="Wedrychowicz H."/>
        </authorList>
    </citation>
    <scope>NUCLEOTIDE SEQUENCE [LARGE SCALE GENOMIC DNA]</scope>
    <source>
        <strain evidence="1 2">DSM 9297</strain>
    </source>
</reference>
<evidence type="ECO:0000313" key="2">
    <source>
        <dbReference type="Proteomes" id="UP000184357"/>
    </source>
</evidence>
<dbReference type="OrthoDB" id="218157at2157"/>
<keyword evidence="2" id="KW-1185">Reference proteome</keyword>
<dbReference type="AlphaFoldDB" id="A0A1M5MML6"/>